<evidence type="ECO:0000313" key="3">
    <source>
        <dbReference type="EMBL" id="MFC5910927.1"/>
    </source>
</evidence>
<evidence type="ECO:0000313" key="4">
    <source>
        <dbReference type="Proteomes" id="UP001596174"/>
    </source>
</evidence>
<keyword evidence="2" id="KW-0812">Transmembrane</keyword>
<reference evidence="4" key="1">
    <citation type="journal article" date="2019" name="Int. J. Syst. Evol. Microbiol.">
        <title>The Global Catalogue of Microorganisms (GCM) 10K type strain sequencing project: providing services to taxonomists for standard genome sequencing and annotation.</title>
        <authorList>
            <consortium name="The Broad Institute Genomics Platform"/>
            <consortium name="The Broad Institute Genome Sequencing Center for Infectious Disease"/>
            <person name="Wu L."/>
            <person name="Ma J."/>
        </authorList>
    </citation>
    <scope>NUCLEOTIDE SEQUENCE [LARGE SCALE GENOMIC DNA]</scope>
    <source>
        <strain evidence="4">JCM 4816</strain>
    </source>
</reference>
<gene>
    <name evidence="3" type="ORF">ACFP3V_27450</name>
</gene>
<dbReference type="RefSeq" id="WP_380588930.1">
    <property type="nucleotide sequence ID" value="NZ_JBHSQJ010000138.1"/>
</dbReference>
<keyword evidence="2" id="KW-0472">Membrane</keyword>
<dbReference type="EMBL" id="JBHSQJ010000138">
    <property type="protein sequence ID" value="MFC5910927.1"/>
    <property type="molecule type" value="Genomic_DNA"/>
</dbReference>
<feature type="region of interest" description="Disordered" evidence="1">
    <location>
        <begin position="1"/>
        <end position="83"/>
    </location>
</feature>
<feature type="transmembrane region" description="Helical" evidence="2">
    <location>
        <begin position="102"/>
        <end position="121"/>
    </location>
</feature>
<accession>A0ABW1GBB1</accession>
<keyword evidence="2" id="KW-1133">Transmembrane helix</keyword>
<dbReference type="Proteomes" id="UP001596174">
    <property type="component" value="Unassembled WGS sequence"/>
</dbReference>
<evidence type="ECO:0000256" key="2">
    <source>
        <dbReference type="SAM" id="Phobius"/>
    </source>
</evidence>
<feature type="compositionally biased region" description="Low complexity" evidence="1">
    <location>
        <begin position="27"/>
        <end position="36"/>
    </location>
</feature>
<sequence length="331" mass="33933">MTKGPLPRRDIQDHGRIPTQYGPDNPAPAAARVRPGVPAPPIPEPQEAVPTETGRSTGSPYSIRPGLPTEPPEYNPEATPDWPAKAAEFTATRRRRRARLRLTVTAAALLALLAGSLLLLLPGGSKSGRIAQPVATAPVVTGYPTPSQTPSATLLDPLTLLSSAATDTAPLSAEALFPAASVTVNGHSYQRVLTDAPACGQAATAPLAAVLVKNACRQVYRATYVSGGTAVTIGVAVFDDAAQAAAVKAGSTAGNLQSLYGGAAKPFCRGVVCRLSANAVGRYAYFTVAGNQDGKPVLPVDKVALAAGTDIAAATFQTLADRGRAEATQRG</sequence>
<evidence type="ECO:0000256" key="1">
    <source>
        <dbReference type="SAM" id="MobiDB-lite"/>
    </source>
</evidence>
<comment type="caution">
    <text evidence="3">The sequence shown here is derived from an EMBL/GenBank/DDBJ whole genome shotgun (WGS) entry which is preliminary data.</text>
</comment>
<evidence type="ECO:0008006" key="5">
    <source>
        <dbReference type="Google" id="ProtNLM"/>
    </source>
</evidence>
<organism evidence="3 4">
    <name type="scientific">Streptacidiphilus monticola</name>
    <dbReference type="NCBI Taxonomy" id="2161674"/>
    <lineage>
        <taxon>Bacteria</taxon>
        <taxon>Bacillati</taxon>
        <taxon>Actinomycetota</taxon>
        <taxon>Actinomycetes</taxon>
        <taxon>Kitasatosporales</taxon>
        <taxon>Streptomycetaceae</taxon>
        <taxon>Streptacidiphilus</taxon>
    </lineage>
</organism>
<feature type="compositionally biased region" description="Basic and acidic residues" evidence="1">
    <location>
        <begin position="7"/>
        <end position="16"/>
    </location>
</feature>
<keyword evidence="4" id="KW-1185">Reference proteome</keyword>
<protein>
    <recommendedName>
        <fullName evidence="5">Tat pathway signal sequence domain protein</fullName>
    </recommendedName>
</protein>
<proteinExistence type="predicted"/>
<name>A0ABW1GBB1_9ACTN</name>